<evidence type="ECO:0000313" key="2">
    <source>
        <dbReference type="Proteomes" id="UP000604046"/>
    </source>
</evidence>
<dbReference type="EMBL" id="CAJNDS010002602">
    <property type="protein sequence ID" value="CAE7540987.1"/>
    <property type="molecule type" value="Genomic_DNA"/>
</dbReference>
<keyword evidence="2" id="KW-1185">Reference proteome</keyword>
<dbReference type="Proteomes" id="UP000604046">
    <property type="component" value="Unassembled WGS sequence"/>
</dbReference>
<evidence type="ECO:0000313" key="1">
    <source>
        <dbReference type="EMBL" id="CAE7540987.1"/>
    </source>
</evidence>
<gene>
    <name evidence="1" type="ORF">SNAT2548_LOCUS30341</name>
</gene>
<proteinExistence type="predicted"/>
<accession>A0A812TT48</accession>
<sequence length="277" mass="30355">MVALSKYGQPNVLALAQLPFPPARRHSQVSKGTGIRAVVALAAGAAGREPLHYAEALELTRDRPKRCPICAVKVLKRPKFLSLADVYKPWTSMATEEDSSCLSGFVAAFLRDRPRQWAALLRPEYHTWHSSTKRFHKELSESLALLAAFATFASAGSSLDSWISWHALDLCCGKSLTSALLALEEAPPEAITAVDLRPPDGLPHHELALQRALQAQKGRAYAKVPVEYWRSDVLEDDFVSSLARRVEAIGRPTAILAMHLCGRLRACRPSMPSPAST</sequence>
<reference evidence="1" key="1">
    <citation type="submission" date="2021-02" db="EMBL/GenBank/DDBJ databases">
        <authorList>
            <person name="Dougan E. K."/>
            <person name="Rhodes N."/>
            <person name="Thang M."/>
            <person name="Chan C."/>
        </authorList>
    </citation>
    <scope>NUCLEOTIDE SEQUENCE</scope>
</reference>
<name>A0A812TT48_9DINO</name>
<dbReference type="AlphaFoldDB" id="A0A812TT48"/>
<comment type="caution">
    <text evidence="1">The sequence shown here is derived from an EMBL/GenBank/DDBJ whole genome shotgun (WGS) entry which is preliminary data.</text>
</comment>
<organism evidence="1 2">
    <name type="scientific">Symbiodinium natans</name>
    <dbReference type="NCBI Taxonomy" id="878477"/>
    <lineage>
        <taxon>Eukaryota</taxon>
        <taxon>Sar</taxon>
        <taxon>Alveolata</taxon>
        <taxon>Dinophyceae</taxon>
        <taxon>Suessiales</taxon>
        <taxon>Symbiodiniaceae</taxon>
        <taxon>Symbiodinium</taxon>
    </lineage>
</organism>
<protein>
    <submittedName>
        <fullName evidence="1">Uncharacterized protein</fullName>
    </submittedName>
</protein>
<dbReference type="OrthoDB" id="539213at2759"/>